<sequence length="1413" mass="150866">MAHEAAMEHSLVKEKVAYGVLASCGVHVHPKKALQFWSNTAQKLRYDLDCLHNGTATFESVRDTSKIFGPIKKAKDASKIASTWLPESASTTTGTPAVTKIITVTETLSVTITDSGLALPTNAPDAAAHTPTAADSTTVSGSSVSHLLAPDSVSYAVQPTPRQLCHHDMPSYPSSSKSPDSTALPLLYVVLSLLLVIGMIGFFSRRSWNGHRAHLANAKSENAWLAATIAQRDNTLAEQERKQRKVEQEIACTKYIHSFTQTQQDEEIFHLRLDKCELEQEFTVSVLVQNVSWDTMREQQTELAVKDESLSTLQSENAAIGLKLGESEAECSQKHTEIVALRATVERLEKAGKDAKDADAKSQELHKTQLKKIEEQKRIIDGQNKISEKRNKQLSDEKQKSSEQLDEEKQKFRQLENSKRTSEEESGKKIATAEQTCRGLGTQLGEVTEERDGLKADVVESQRKAEDTQTTLTSLVDEIGGLKKQVEEKDAAAEECKRTSDAMCDGLKKQVDSLKEHVQEKDSTIAETERSTEESRAKLQGEIDGLKEEDARKDNDIAATERSARAAKTEHDELVEGLQTEYADLRTALVDANGKLEKPQAQCDEAGKIGELKTSLEEALTSKDERIGTLEDENRSLETRLGESDEKVKTAERQHVQDRARTVSAVKKSALETERQSADKLKSSTDENERLETELRTAQASKSTADLRVTSLSDTLKVAVETMELKDGSITTLERSRDEAGEFSVTLLADIKRQADEIKDLKEDLGAVQGEKEKLQTWRKANEGPANQYDELAKSFKQSERMCEQLVKLKGIDFSCLAQVSLAKTELSEKLQSQLGAAGMNQLGADMETGMAITRFTNLQKQLGNLQSQLTIATTKVDDVEAALSKCTCGAAPLPENDSDEDFTDKHGSDGGERSPDGQGSSDSGYGENAESSQGSASSAPASPGQGSSSDMGSALSPAVKEEGGRDGDGETCSAEPAVDGDDMGCESLHDSGSGESSGSGSGEVEHGSGEADAEVEVERHGPHGVSDFAHEEPEDAQKEEEDVVQASELSKDTEPQTQPCTGPTPCGSDGADVESDGSCGLGDSAHEEPEDAQKEEEDDVQASELPSDTEPQTQPSPGPTPWSNRLLEINQSASDLQTQSKPGPTLHPSRKLDVNQAASDLARKRHNLQLSIEKANYDLSICKKKSKTPAILSAQAGSSVPAAPSNSTGAASGLPKPSPTPAQSADQHSPLAGRLPNPAGPEKGMNASGWAPGGGHRAQASGQSGALATPAQPPGGPQPQPHNSGPSHGTPMNQHSRPWPTSVPPANDNYTFGPPRGMNHGARGNGRPSEQFAGTKSSNSTGGGGAHGGGARGGGARGDSARGSGARGSGARGSGARGGGSYPQNRRAGGRKGPWSPPPPTQSNSEGGYQRY</sequence>
<feature type="compositionally biased region" description="Low complexity" evidence="1">
    <location>
        <begin position="932"/>
        <end position="950"/>
    </location>
</feature>
<keyword evidence="2" id="KW-1133">Transmembrane helix</keyword>
<feature type="compositionally biased region" description="Basic and acidic residues" evidence="1">
    <location>
        <begin position="562"/>
        <end position="572"/>
    </location>
</feature>
<dbReference type="PANTHER" id="PTHR43941:SF1">
    <property type="entry name" value="STRUCTURAL MAINTENANCE OF CHROMOSOMES PROTEIN 2"/>
    <property type="match status" value="1"/>
</dbReference>
<feature type="region of interest" description="Disordered" evidence="1">
    <location>
        <begin position="637"/>
        <end position="656"/>
    </location>
</feature>
<feature type="compositionally biased region" description="Basic and acidic residues" evidence="1">
    <location>
        <begin position="373"/>
        <end position="428"/>
    </location>
</feature>
<dbReference type="GO" id="GO:0000785">
    <property type="term" value="C:chromatin"/>
    <property type="evidence" value="ECO:0007669"/>
    <property type="project" value="TreeGrafter"/>
</dbReference>
<evidence type="ECO:0000313" key="4">
    <source>
        <dbReference type="Proteomes" id="UP001324427"/>
    </source>
</evidence>
<dbReference type="GO" id="GO:0007076">
    <property type="term" value="P:mitotic chromosome condensation"/>
    <property type="evidence" value="ECO:0007669"/>
    <property type="project" value="TreeGrafter"/>
</dbReference>
<keyword evidence="4" id="KW-1185">Reference proteome</keyword>
<feature type="compositionally biased region" description="Basic and acidic residues" evidence="1">
    <location>
        <begin position="669"/>
        <end position="695"/>
    </location>
</feature>
<dbReference type="Proteomes" id="UP001324427">
    <property type="component" value="Unassembled WGS sequence"/>
</dbReference>
<feature type="region of interest" description="Disordered" evidence="1">
    <location>
        <begin position="664"/>
        <end position="699"/>
    </location>
</feature>
<feature type="compositionally biased region" description="Polar residues" evidence="1">
    <location>
        <begin position="1403"/>
        <end position="1413"/>
    </location>
</feature>
<feature type="compositionally biased region" description="Gly residues" evidence="1">
    <location>
        <begin position="1342"/>
        <end position="1358"/>
    </location>
</feature>
<feature type="transmembrane region" description="Helical" evidence="2">
    <location>
        <begin position="183"/>
        <end position="203"/>
    </location>
</feature>
<evidence type="ECO:0000256" key="1">
    <source>
        <dbReference type="SAM" id="MobiDB-lite"/>
    </source>
</evidence>
<protein>
    <submittedName>
        <fullName evidence="3">Uncharacterized protein</fullName>
    </submittedName>
</protein>
<keyword evidence="2" id="KW-0812">Transmembrane</keyword>
<comment type="caution">
    <text evidence="3">The sequence shown here is derived from an EMBL/GenBank/DDBJ whole genome shotgun (WGS) entry which is preliminary data.</text>
</comment>
<dbReference type="EMBL" id="JAVFHQ010000049">
    <property type="protein sequence ID" value="KAK4541760.1"/>
    <property type="molecule type" value="Genomic_DNA"/>
</dbReference>
<name>A0AAV9JA93_9PEZI</name>
<feature type="region of interest" description="Disordered" evidence="1">
    <location>
        <begin position="519"/>
        <end position="572"/>
    </location>
</feature>
<feature type="compositionally biased region" description="Gly residues" evidence="1">
    <location>
        <begin position="1366"/>
        <end position="1382"/>
    </location>
</feature>
<dbReference type="GO" id="GO:0000796">
    <property type="term" value="C:condensin complex"/>
    <property type="evidence" value="ECO:0007669"/>
    <property type="project" value="TreeGrafter"/>
</dbReference>
<feature type="compositionally biased region" description="Basic and acidic residues" evidence="1">
    <location>
        <begin position="904"/>
        <end position="916"/>
    </location>
</feature>
<feature type="compositionally biased region" description="Acidic residues" evidence="1">
    <location>
        <begin position="1033"/>
        <end position="1044"/>
    </location>
</feature>
<accession>A0AAV9JA93</accession>
<feature type="compositionally biased region" description="Basic and acidic residues" evidence="1">
    <location>
        <begin position="960"/>
        <end position="969"/>
    </location>
</feature>
<feature type="compositionally biased region" description="Polar residues" evidence="1">
    <location>
        <begin position="1283"/>
        <end position="1297"/>
    </location>
</feature>
<feature type="compositionally biased region" description="Polar residues" evidence="1">
    <location>
        <begin position="1105"/>
        <end position="1114"/>
    </location>
</feature>
<keyword evidence="2" id="KW-0472">Membrane</keyword>
<gene>
    <name evidence="3" type="ORF">LTR36_007469</name>
</gene>
<evidence type="ECO:0000256" key="2">
    <source>
        <dbReference type="SAM" id="Phobius"/>
    </source>
</evidence>
<organism evidence="3 4">
    <name type="scientific">Oleoguttula mirabilis</name>
    <dbReference type="NCBI Taxonomy" id="1507867"/>
    <lineage>
        <taxon>Eukaryota</taxon>
        <taxon>Fungi</taxon>
        <taxon>Dikarya</taxon>
        <taxon>Ascomycota</taxon>
        <taxon>Pezizomycotina</taxon>
        <taxon>Dothideomycetes</taxon>
        <taxon>Dothideomycetidae</taxon>
        <taxon>Mycosphaerellales</taxon>
        <taxon>Teratosphaeriaceae</taxon>
        <taxon>Oleoguttula</taxon>
    </lineage>
</organism>
<dbReference type="GO" id="GO:0003682">
    <property type="term" value="F:chromatin binding"/>
    <property type="evidence" value="ECO:0007669"/>
    <property type="project" value="TreeGrafter"/>
</dbReference>
<feature type="compositionally biased region" description="Polar residues" evidence="1">
    <location>
        <begin position="1130"/>
        <end position="1143"/>
    </location>
</feature>
<reference evidence="3 4" key="1">
    <citation type="submission" date="2021-11" db="EMBL/GenBank/DDBJ databases">
        <title>Black yeast isolated from Biological Soil Crust.</title>
        <authorList>
            <person name="Kurbessoian T."/>
        </authorList>
    </citation>
    <scope>NUCLEOTIDE SEQUENCE [LARGE SCALE GENOMIC DNA]</scope>
    <source>
        <strain evidence="3 4">CCFEE 5522</strain>
    </source>
</reference>
<feature type="compositionally biased region" description="Basic and acidic residues" evidence="1">
    <location>
        <begin position="519"/>
        <end position="556"/>
    </location>
</feature>
<feature type="compositionally biased region" description="Low complexity" evidence="1">
    <location>
        <begin position="1056"/>
        <end position="1068"/>
    </location>
</feature>
<feature type="compositionally biased region" description="Acidic residues" evidence="1">
    <location>
        <begin position="1089"/>
        <end position="1102"/>
    </location>
</feature>
<feature type="region of interest" description="Disordered" evidence="1">
    <location>
        <begin position="890"/>
        <end position="1161"/>
    </location>
</feature>
<feature type="region of interest" description="Disordered" evidence="1">
    <location>
        <begin position="373"/>
        <end position="435"/>
    </location>
</feature>
<dbReference type="PANTHER" id="PTHR43941">
    <property type="entry name" value="STRUCTURAL MAINTENANCE OF CHROMOSOMES PROTEIN 2"/>
    <property type="match status" value="1"/>
</dbReference>
<evidence type="ECO:0000313" key="3">
    <source>
        <dbReference type="EMBL" id="KAK4541760.1"/>
    </source>
</evidence>
<feature type="region of interest" description="Disordered" evidence="1">
    <location>
        <begin position="1193"/>
        <end position="1413"/>
    </location>
</feature>
<proteinExistence type="predicted"/>
<dbReference type="GO" id="GO:0000793">
    <property type="term" value="C:condensed chromosome"/>
    <property type="evidence" value="ECO:0007669"/>
    <property type="project" value="TreeGrafter"/>
</dbReference>
<feature type="compositionally biased region" description="Pro residues" evidence="1">
    <location>
        <begin position="1272"/>
        <end position="1281"/>
    </location>
</feature>